<dbReference type="Proteomes" id="UP001642482">
    <property type="component" value="Unassembled WGS sequence"/>
</dbReference>
<dbReference type="Pfam" id="PF00004">
    <property type="entry name" value="AAA"/>
    <property type="match status" value="1"/>
</dbReference>
<reference evidence="3 4" key="1">
    <citation type="submission" date="2024-01" db="EMBL/GenBank/DDBJ databases">
        <authorList>
            <person name="Allen C."/>
            <person name="Tagirdzhanova G."/>
        </authorList>
    </citation>
    <scope>NUCLEOTIDE SEQUENCE [LARGE SCALE GENOMIC DNA]</scope>
</reference>
<dbReference type="Gene3D" id="3.40.50.300">
    <property type="entry name" value="P-loop containing nucleotide triphosphate hydrolases"/>
    <property type="match status" value="1"/>
</dbReference>
<feature type="compositionally biased region" description="Acidic residues" evidence="1">
    <location>
        <begin position="538"/>
        <end position="553"/>
    </location>
</feature>
<dbReference type="PANTHER" id="PTHR23389:SF21">
    <property type="entry name" value="ATPASE FAMILY AAA DOMAIN-CONTAINING PROTEIN 5"/>
    <property type="match status" value="1"/>
</dbReference>
<dbReference type="SMART" id="SM00382">
    <property type="entry name" value="AAA"/>
    <property type="match status" value="1"/>
</dbReference>
<feature type="compositionally biased region" description="Basic residues" evidence="1">
    <location>
        <begin position="59"/>
        <end position="69"/>
    </location>
</feature>
<feature type="compositionally biased region" description="Basic residues" evidence="1">
    <location>
        <begin position="1185"/>
        <end position="1195"/>
    </location>
</feature>
<evidence type="ECO:0000256" key="1">
    <source>
        <dbReference type="SAM" id="MobiDB-lite"/>
    </source>
</evidence>
<keyword evidence="4" id="KW-1185">Reference proteome</keyword>
<dbReference type="InterPro" id="IPR003959">
    <property type="entry name" value="ATPase_AAA_core"/>
</dbReference>
<feature type="domain" description="AAA+ ATPase" evidence="2">
    <location>
        <begin position="585"/>
        <end position="801"/>
    </location>
</feature>
<dbReference type="InterPro" id="IPR027417">
    <property type="entry name" value="P-loop_NTPase"/>
</dbReference>
<organism evidence="3 4">
    <name type="scientific">Sporothrix eucalyptigena</name>
    <dbReference type="NCBI Taxonomy" id="1812306"/>
    <lineage>
        <taxon>Eukaryota</taxon>
        <taxon>Fungi</taxon>
        <taxon>Dikarya</taxon>
        <taxon>Ascomycota</taxon>
        <taxon>Pezizomycotina</taxon>
        <taxon>Sordariomycetes</taxon>
        <taxon>Sordariomycetidae</taxon>
        <taxon>Ophiostomatales</taxon>
        <taxon>Ophiostomataceae</taxon>
        <taxon>Sporothrix</taxon>
    </lineage>
</organism>
<feature type="compositionally biased region" description="Basic and acidic residues" evidence="1">
    <location>
        <begin position="125"/>
        <end position="138"/>
    </location>
</feature>
<comment type="caution">
    <text evidence="3">The sequence shown here is derived from an EMBL/GenBank/DDBJ whole genome shotgun (WGS) entry which is preliminary data.</text>
</comment>
<feature type="compositionally biased region" description="Low complexity" evidence="1">
    <location>
        <begin position="239"/>
        <end position="257"/>
    </location>
</feature>
<name>A0ABP0CFP5_9PEZI</name>
<feature type="region of interest" description="Disordered" evidence="1">
    <location>
        <begin position="32"/>
        <end position="192"/>
    </location>
</feature>
<gene>
    <name evidence="3" type="ORF">SEUCBS140593_007747</name>
</gene>
<dbReference type="SUPFAM" id="SSF52540">
    <property type="entry name" value="P-loop containing nucleoside triphosphate hydrolases"/>
    <property type="match status" value="1"/>
</dbReference>
<evidence type="ECO:0000313" key="4">
    <source>
        <dbReference type="Proteomes" id="UP001642482"/>
    </source>
</evidence>
<feature type="region of interest" description="Disordered" evidence="1">
    <location>
        <begin position="346"/>
        <end position="373"/>
    </location>
</feature>
<feature type="compositionally biased region" description="Low complexity" evidence="1">
    <location>
        <begin position="273"/>
        <end position="285"/>
    </location>
</feature>
<dbReference type="InterPro" id="IPR003593">
    <property type="entry name" value="AAA+_ATPase"/>
</dbReference>
<feature type="region of interest" description="Disordered" evidence="1">
    <location>
        <begin position="1156"/>
        <end position="1195"/>
    </location>
</feature>
<feature type="region of interest" description="Disordered" evidence="1">
    <location>
        <begin position="206"/>
        <end position="308"/>
    </location>
</feature>
<feature type="compositionally biased region" description="Polar residues" evidence="1">
    <location>
        <begin position="93"/>
        <end position="117"/>
    </location>
</feature>
<accession>A0ABP0CFP5</accession>
<feature type="compositionally biased region" description="Polar residues" evidence="1">
    <location>
        <begin position="1156"/>
        <end position="1181"/>
    </location>
</feature>
<feature type="region of interest" description="Disordered" evidence="1">
    <location>
        <begin position="535"/>
        <end position="555"/>
    </location>
</feature>
<proteinExistence type="predicted"/>
<evidence type="ECO:0000259" key="2">
    <source>
        <dbReference type="SMART" id="SM00382"/>
    </source>
</evidence>
<feature type="compositionally biased region" description="Low complexity" evidence="1">
    <location>
        <begin position="354"/>
        <end position="363"/>
    </location>
</feature>
<protein>
    <recommendedName>
        <fullName evidence="2">AAA+ ATPase domain-containing protein</fullName>
    </recommendedName>
</protein>
<dbReference type="EMBL" id="CAWUHD010000097">
    <property type="protein sequence ID" value="CAK7230904.1"/>
    <property type="molecule type" value="Genomic_DNA"/>
</dbReference>
<feature type="region of interest" description="Disordered" evidence="1">
    <location>
        <begin position="1339"/>
        <end position="1371"/>
    </location>
</feature>
<sequence length="1371" mass="147456">MPPVSTPTTPLEVKPVITPAPVNAFALLQQPKKKPVEVPAEIPADNPSENTPQAAEPKRRGRPPKKRKSSPPPSKGSHLPHEDAPSSPFDTGLDNSETPGTYQDSSAVPSTSMSTPGAESMDIEPSVKKDNASVELPKRVLRFNPKTGTIGSPPKPKESPPRPSKTKGKAASANSIPSPLVIPYPSQDPASRSRIGDLIESVLGSKTRRFPVPPQITPTKSAKGKSKTAAVPEQKQLRTTALAPTPKSTTTTTAKSTHPFFTGARTKGATKDGPSGTPSSAKSAAGGSGMNYYTSTPCSPKKRAPQPSAMFKMPQFGAKNGILRVPGARLPAWPWKGAVHVRPGGDISPSLTASSHGSISGVSPSPPPLKKRKGLAVDIRKDELILERKMQSLNIKSVIEDIKGANADEFAPPPPELRLPQRHIESGPKLQSRIYPQLRTNDPGLNALYTSISTTLSAFDQHQCESSSWAQKYAPSCAIEVLQSGQEPVLLKNWLEALKVVSVDTGSGEAADSKSAGAKGKTKKKRKKNKLDGFIVSSDDEDDGTGETSDNEADWSASGRYGLVKNTVVRSGSLLDKAGRAGARLTNAVVISGPHGCGKSAAVYAVAKELGFEVFEINASSRRSGKDVMDRIGDMTRNHLVQHKNKKLSKAATPAETSELVDDYDTDLEDADGEPDPDFPMPEVEILPAPPTKKQPTMSSFFKSTSGGAAKQAEPTNPEAKASQKQSLILLEEADLLYEEDKQFWATVMSLMAQSKRPFVITCNDETLLPLQSLLLHAIFRFTPPPTDVAVDRLIMIAACEGHAIQRKAVESLYEVRNHDFRAALAELQFWCQIGVGDRRGGFDWFYQRWPEGVDIDENGHVMRVVSSDTYQEGMGWLNNDIAAGKANTADNSGAHSDLRDQVEDDLVQQAWNDWQLDMGQWQDSLDLTSWSNKLGPSTTDNQRRHLLEVYDNFTETMSDADLVSSAIFTTDNRMPFDATQPELPYKAHEDYILGQQLLDRTTVAHELDDLRLPMATAIRCAAKQALHAETTTDDNTAAASTLDALNELRVVCSIRKEHSEPQGLVPSDTPNLRRIDLSLAFDPIAVPSSGLPSTGYYAGYFAPSASTTSSSHLDPSIFDRNMSPIVVDVAPFVRGIIAYEGRLQKQRQKTSSLFTENASTTGSTPGACGTSDSDGSNEVVATTARRRPAKRMRTTRAAMSALDWGTRSAVRKERWFDNADINPVLVMRTGGDDWDTIVEEDLKKLGEEAATADARDAAAAAQRAAGHEAATAAAAAYIAEQAAQQTNAAAAQEMYAAVAIPPQMVPPPSAVIDQGLVNSAPFTGVNSAPMGVPQYPAVNGAVPTQNGQHNDLYVPPPSPPHEDNNPNADS</sequence>
<evidence type="ECO:0000313" key="3">
    <source>
        <dbReference type="EMBL" id="CAK7230904.1"/>
    </source>
</evidence>
<dbReference type="PANTHER" id="PTHR23389">
    <property type="entry name" value="CHROMOSOME TRANSMISSION FIDELITY FACTOR 18"/>
    <property type="match status" value="1"/>
</dbReference>